<proteinExistence type="predicted"/>
<accession>A0A672Y3I8</accession>
<dbReference type="AlphaFoldDB" id="A0A672Y3I8"/>
<dbReference type="InParanoid" id="A0A672Y3I8"/>
<reference evidence="3" key="1">
    <citation type="submission" date="2019-06" db="EMBL/GenBank/DDBJ databases">
        <authorList>
            <consortium name="Wellcome Sanger Institute Data Sharing"/>
        </authorList>
    </citation>
    <scope>NUCLEOTIDE SEQUENCE [LARGE SCALE GENOMIC DNA]</scope>
</reference>
<reference evidence="3" key="2">
    <citation type="submission" date="2025-08" db="UniProtKB">
        <authorList>
            <consortium name="Ensembl"/>
        </authorList>
    </citation>
    <scope>IDENTIFICATION</scope>
</reference>
<dbReference type="PROSITE" id="PS51253">
    <property type="entry name" value="HTH_CENPB"/>
    <property type="match status" value="1"/>
</dbReference>
<dbReference type="Pfam" id="PF03221">
    <property type="entry name" value="HTH_Tnp_Tc5"/>
    <property type="match status" value="1"/>
</dbReference>
<evidence type="ECO:0000256" key="1">
    <source>
        <dbReference type="ARBA" id="ARBA00023125"/>
    </source>
</evidence>
<evidence type="ECO:0000313" key="4">
    <source>
        <dbReference type="Proteomes" id="UP000472271"/>
    </source>
</evidence>
<keyword evidence="1" id="KW-0238">DNA-binding</keyword>
<dbReference type="SMART" id="SM00674">
    <property type="entry name" value="CENPB"/>
    <property type="match status" value="1"/>
</dbReference>
<protein>
    <recommendedName>
        <fullName evidence="2">HTH CENPB-type domain-containing protein</fullName>
    </recommendedName>
</protein>
<keyword evidence="4" id="KW-1185">Reference proteome</keyword>
<dbReference type="Proteomes" id="UP000472271">
    <property type="component" value="Chromosome 8"/>
</dbReference>
<sequence>ITYAHEEMEKRLLQWIKEKQQAGGALTETIICEKARMLYVELLKQNPGPSADETPAEEFKASRGWLDNFKKRTGYAACNCNFLSDCIFCFLL</sequence>
<evidence type="ECO:0000313" key="3">
    <source>
        <dbReference type="Ensembl" id="ENSSORP00005000333.1"/>
    </source>
</evidence>
<organism evidence="3 4">
    <name type="scientific">Sphaeramia orbicularis</name>
    <name type="common">orbiculate cardinalfish</name>
    <dbReference type="NCBI Taxonomy" id="375764"/>
    <lineage>
        <taxon>Eukaryota</taxon>
        <taxon>Metazoa</taxon>
        <taxon>Chordata</taxon>
        <taxon>Craniata</taxon>
        <taxon>Vertebrata</taxon>
        <taxon>Euteleostomi</taxon>
        <taxon>Actinopterygii</taxon>
        <taxon>Neopterygii</taxon>
        <taxon>Teleostei</taxon>
        <taxon>Neoteleostei</taxon>
        <taxon>Acanthomorphata</taxon>
        <taxon>Gobiaria</taxon>
        <taxon>Kurtiformes</taxon>
        <taxon>Apogonoidei</taxon>
        <taxon>Apogonidae</taxon>
        <taxon>Apogoninae</taxon>
        <taxon>Sphaeramia</taxon>
    </lineage>
</organism>
<name>A0A672Y3I8_9TELE</name>
<evidence type="ECO:0000259" key="2">
    <source>
        <dbReference type="PROSITE" id="PS51253"/>
    </source>
</evidence>
<dbReference type="GO" id="GO:0003677">
    <property type="term" value="F:DNA binding"/>
    <property type="evidence" value="ECO:0007669"/>
    <property type="project" value="UniProtKB-KW"/>
</dbReference>
<dbReference type="InterPro" id="IPR006600">
    <property type="entry name" value="HTH_CenpB_DNA-bd_dom"/>
</dbReference>
<dbReference type="SUPFAM" id="SSF46689">
    <property type="entry name" value="Homeodomain-like"/>
    <property type="match status" value="1"/>
</dbReference>
<reference evidence="3" key="3">
    <citation type="submission" date="2025-09" db="UniProtKB">
        <authorList>
            <consortium name="Ensembl"/>
        </authorList>
    </citation>
    <scope>IDENTIFICATION</scope>
</reference>
<dbReference type="Gene3D" id="1.10.10.60">
    <property type="entry name" value="Homeodomain-like"/>
    <property type="match status" value="1"/>
</dbReference>
<feature type="domain" description="HTH CENPB-type" evidence="2">
    <location>
        <begin position="1"/>
        <end position="79"/>
    </location>
</feature>
<dbReference type="InterPro" id="IPR009057">
    <property type="entry name" value="Homeodomain-like_sf"/>
</dbReference>
<dbReference type="Ensembl" id="ENSSORT00005000356.1">
    <property type="protein sequence ID" value="ENSSORP00005000333.1"/>
    <property type="gene ID" value="ENSSORG00005000244.1"/>
</dbReference>